<sequence>MDTTAFRSFTEALMAVGGLRIASMTLYKTALRHVDRALIPKAALPRVRW</sequence>
<reference evidence="1" key="2">
    <citation type="submission" date="2020-09" db="EMBL/GenBank/DDBJ databases">
        <authorList>
            <person name="Sun Q."/>
            <person name="Zhou Y."/>
        </authorList>
    </citation>
    <scope>NUCLEOTIDE SEQUENCE</scope>
    <source>
        <strain evidence="1">CGMCC 4.7403</strain>
    </source>
</reference>
<evidence type="ECO:0008006" key="3">
    <source>
        <dbReference type="Google" id="ProtNLM"/>
    </source>
</evidence>
<gene>
    <name evidence="1" type="ORF">GCM10017771_60950</name>
</gene>
<dbReference type="EMBL" id="BNAT01000025">
    <property type="protein sequence ID" value="GHE41628.1"/>
    <property type="molecule type" value="Genomic_DNA"/>
</dbReference>
<evidence type="ECO:0000313" key="1">
    <source>
        <dbReference type="EMBL" id="GHE41628.1"/>
    </source>
</evidence>
<reference evidence="1" key="1">
    <citation type="journal article" date="2014" name="Int. J. Syst. Evol. Microbiol.">
        <title>Complete genome sequence of Corynebacterium casei LMG S-19264T (=DSM 44701T), isolated from a smear-ripened cheese.</title>
        <authorList>
            <consortium name="US DOE Joint Genome Institute (JGI-PGF)"/>
            <person name="Walter F."/>
            <person name="Albersmeier A."/>
            <person name="Kalinowski J."/>
            <person name="Ruckert C."/>
        </authorList>
    </citation>
    <scope>NUCLEOTIDE SEQUENCE</scope>
    <source>
        <strain evidence="1">CGMCC 4.7403</strain>
    </source>
</reference>
<accession>A0A918Z8F9</accession>
<protein>
    <recommendedName>
        <fullName evidence="3">Integrase</fullName>
    </recommendedName>
</protein>
<evidence type="ECO:0000313" key="2">
    <source>
        <dbReference type="Proteomes" id="UP000603227"/>
    </source>
</evidence>
<dbReference type="Proteomes" id="UP000603227">
    <property type="component" value="Unassembled WGS sequence"/>
</dbReference>
<organism evidence="1 2">
    <name type="scientific">Streptomyces capitiformicae</name>
    <dbReference type="NCBI Taxonomy" id="2014920"/>
    <lineage>
        <taxon>Bacteria</taxon>
        <taxon>Bacillati</taxon>
        <taxon>Actinomycetota</taxon>
        <taxon>Actinomycetes</taxon>
        <taxon>Kitasatosporales</taxon>
        <taxon>Streptomycetaceae</taxon>
        <taxon>Streptomyces</taxon>
    </lineage>
</organism>
<proteinExistence type="predicted"/>
<dbReference type="RefSeq" id="WP_189785663.1">
    <property type="nucleotide sequence ID" value="NZ_BNAT01000025.1"/>
</dbReference>
<dbReference type="AlphaFoldDB" id="A0A918Z8F9"/>
<comment type="caution">
    <text evidence="1">The sequence shown here is derived from an EMBL/GenBank/DDBJ whole genome shotgun (WGS) entry which is preliminary data.</text>
</comment>
<name>A0A918Z8F9_9ACTN</name>
<keyword evidence="2" id="KW-1185">Reference proteome</keyword>